<keyword evidence="1" id="KW-0812">Transmembrane</keyword>
<feature type="transmembrane region" description="Helical" evidence="1">
    <location>
        <begin position="45"/>
        <end position="74"/>
    </location>
</feature>
<dbReference type="EMBL" id="VBUT01000005">
    <property type="protein sequence ID" value="TLF77585.1"/>
    <property type="molecule type" value="Genomic_DNA"/>
</dbReference>
<comment type="caution">
    <text evidence="3">The sequence shown here is derived from an EMBL/GenBank/DDBJ whole genome shotgun (WGS) entry which is preliminary data.</text>
</comment>
<dbReference type="RefSeq" id="WP_138448441.1">
    <property type="nucleotide sequence ID" value="NZ_VBUT01000005.1"/>
</dbReference>
<name>A0A5R8P8S0_9NOCA</name>
<dbReference type="AlphaFoldDB" id="A0A5R8P8S0"/>
<protein>
    <submittedName>
        <fullName evidence="3">Uncharacterized protein</fullName>
    </submittedName>
</protein>
<gene>
    <name evidence="2" type="ORF">FEK34_14800</name>
    <name evidence="3" type="ORF">FEK35_22975</name>
</gene>
<dbReference type="EMBL" id="VBUU01000028">
    <property type="protein sequence ID" value="TLG01923.1"/>
    <property type="molecule type" value="Genomic_DNA"/>
</dbReference>
<proteinExistence type="predicted"/>
<evidence type="ECO:0000256" key="1">
    <source>
        <dbReference type="SAM" id="Phobius"/>
    </source>
</evidence>
<organism evidence="3 5">
    <name type="scientific">Nocardia cyriacigeorgica</name>
    <dbReference type="NCBI Taxonomy" id="135487"/>
    <lineage>
        <taxon>Bacteria</taxon>
        <taxon>Bacillati</taxon>
        <taxon>Actinomycetota</taxon>
        <taxon>Actinomycetes</taxon>
        <taxon>Mycobacteriales</taxon>
        <taxon>Nocardiaceae</taxon>
        <taxon>Nocardia</taxon>
    </lineage>
</organism>
<reference evidence="4 5" key="1">
    <citation type="submission" date="2019-05" db="EMBL/GenBank/DDBJ databases">
        <title>Genomes sequences of two Nocardia cyriacigeorgica environmental isolates, type strains Nocardia asteroides ATCC 19247 and Nocardia cyriacigeorgica DSM 44484.</title>
        <authorList>
            <person name="Vautrin F."/>
            <person name="Bergeron E."/>
            <person name="Dubost A."/>
            <person name="Abrouk D."/>
            <person name="Rodriguez Nava V."/>
            <person name="Pujic P."/>
        </authorList>
    </citation>
    <scope>NUCLEOTIDE SEQUENCE [LARGE SCALE GENOMIC DNA]</scope>
    <source>
        <strain evidence="3 5">EML 1456</strain>
        <strain evidence="2 4">EML 446</strain>
    </source>
</reference>
<evidence type="ECO:0000313" key="3">
    <source>
        <dbReference type="EMBL" id="TLG01923.1"/>
    </source>
</evidence>
<dbReference type="OrthoDB" id="9926693at2"/>
<keyword evidence="1" id="KW-1133">Transmembrane helix</keyword>
<evidence type="ECO:0000313" key="5">
    <source>
        <dbReference type="Proteomes" id="UP000308349"/>
    </source>
</evidence>
<evidence type="ECO:0000313" key="4">
    <source>
        <dbReference type="Proteomes" id="UP000306378"/>
    </source>
</evidence>
<dbReference type="Proteomes" id="UP000306378">
    <property type="component" value="Unassembled WGS sequence"/>
</dbReference>
<dbReference type="Proteomes" id="UP000308349">
    <property type="component" value="Unassembled WGS sequence"/>
</dbReference>
<keyword evidence="1" id="KW-0472">Membrane</keyword>
<accession>A0A5R8P8S0</accession>
<sequence length="87" mass="8418">MKASPVCLGALVGAIVGTLLISPVAAVYAAPALTMSAISGDAMLFTIALLGACLLTGILVGAALGGAFGCAIAADRRNGGFHCRGDV</sequence>
<evidence type="ECO:0000313" key="2">
    <source>
        <dbReference type="EMBL" id="TLF77585.1"/>
    </source>
</evidence>